<organism evidence="1 2">
    <name type="scientific">Lecanicillium saksenae</name>
    <dbReference type="NCBI Taxonomy" id="468837"/>
    <lineage>
        <taxon>Eukaryota</taxon>
        <taxon>Fungi</taxon>
        <taxon>Dikarya</taxon>
        <taxon>Ascomycota</taxon>
        <taxon>Pezizomycotina</taxon>
        <taxon>Sordariomycetes</taxon>
        <taxon>Hypocreomycetidae</taxon>
        <taxon>Hypocreales</taxon>
        <taxon>Cordycipitaceae</taxon>
        <taxon>Lecanicillium</taxon>
    </lineage>
</organism>
<keyword evidence="2" id="KW-1185">Reference proteome</keyword>
<protein>
    <submittedName>
        <fullName evidence="1">Uncharacterized protein</fullName>
    </submittedName>
</protein>
<accession>A0ACC1R102</accession>
<gene>
    <name evidence="1" type="ORF">NLG97_g3069</name>
</gene>
<proteinExistence type="predicted"/>
<name>A0ACC1R102_9HYPO</name>
<comment type="caution">
    <text evidence="1">The sequence shown here is derived from an EMBL/GenBank/DDBJ whole genome shotgun (WGS) entry which is preliminary data.</text>
</comment>
<reference evidence="1" key="1">
    <citation type="submission" date="2022-07" db="EMBL/GenBank/DDBJ databases">
        <title>Genome Sequence of Lecanicillium saksenae.</title>
        <authorList>
            <person name="Buettner E."/>
        </authorList>
    </citation>
    <scope>NUCLEOTIDE SEQUENCE</scope>
    <source>
        <strain evidence="1">VT-O1</strain>
    </source>
</reference>
<evidence type="ECO:0000313" key="2">
    <source>
        <dbReference type="Proteomes" id="UP001148737"/>
    </source>
</evidence>
<dbReference type="Proteomes" id="UP001148737">
    <property type="component" value="Unassembled WGS sequence"/>
</dbReference>
<sequence>MAASGKWLRVKSAMQPSTKPGASGIPGWERADFGVTAFRDYDAFIGTIPLTAAGEWKVGLYQDLDDDKFDSVLAAMERIPDADIYPPFDPDLAIFDEDSVEEESYHLKAPNISNWLGNDTTAKVTLSEARTNQLFLSNRHPHLGTFLGCIVRMVELKCGAAMEAAERKTIMRSIREAVVHIHSLGYAHNDISASNIMFDKDNNAVLIDLDSCVPLGEKIKKGRRVGGWRGPMFWGQEYKISSVECDDACLEYIENWLRDMERASYTSSLSKKRIGMFACAVPQLGTWCCATLRHPAVALPPVPLAASVAPRRKSRSYLDSFLPSALVRFTHYAEEAASCEEPDGFIAYQNHRRFLMHHFTLLVTSHDLTTFTIYETVTTCLQLPALKTGGV</sequence>
<evidence type="ECO:0000313" key="1">
    <source>
        <dbReference type="EMBL" id="KAJ3495878.1"/>
    </source>
</evidence>
<dbReference type="EMBL" id="JANAKD010000239">
    <property type="protein sequence ID" value="KAJ3495878.1"/>
    <property type="molecule type" value="Genomic_DNA"/>
</dbReference>